<reference evidence="2 3" key="1">
    <citation type="submission" date="2017-12" db="EMBL/GenBank/DDBJ databases">
        <title>Sequencing, de novo assembly and annotation of complete genome of a new Thraustochytrid species, strain FCC1311.</title>
        <authorList>
            <person name="Sedici K."/>
            <person name="Godart F."/>
            <person name="Aiese Cigliano R."/>
            <person name="Sanseverino W."/>
            <person name="Barakat M."/>
            <person name="Ortet P."/>
            <person name="Marechal E."/>
            <person name="Cagnac O."/>
            <person name="Amato A."/>
        </authorList>
    </citation>
    <scope>NUCLEOTIDE SEQUENCE [LARGE SCALE GENOMIC DNA]</scope>
</reference>
<sequence length="392" mass="42985">MGAATWIEAAAQSRPCLVGAGFALCVVLIWVHKAFERWLFGHGVLEGQRRSPPLGQFVNTARGRVHYLFLDKHGDCRNDLARTGPIAAAETSRTPTPAPNAAGTTYGAFDAPLLDAEAATTPMQQARHGERLEYGGVHGELVVILHGFAGSSDPFINDERSGYASFLNANGYAVLAPDLYGHGHSDGPDTTYSSELFAEQLAELCLVFGISKPFDLFGFSMGGSVALIFAHRYPHLVRRLVLQAPHIVESPLRPSLQVALRIPFFRELVAYVIISFIGENRGNPAAVRASYRLLLTNLHGGGRWTSPGRGGSTKEMLRAVEKEDRIQVFMLWGEKDSTVGITQSRKALRLAPRSQLVTHRHADHMTFADGDPEVRAFFRTQLLSFLRAPDRT</sequence>
<dbReference type="InterPro" id="IPR050228">
    <property type="entry name" value="Carboxylesterase_BioH"/>
</dbReference>
<gene>
    <name evidence="2" type="ORF">FCC1311_070942</name>
</gene>
<evidence type="ECO:0000313" key="3">
    <source>
        <dbReference type="Proteomes" id="UP000241890"/>
    </source>
</evidence>
<dbReference type="Pfam" id="PF00561">
    <property type="entry name" value="Abhydrolase_1"/>
    <property type="match status" value="1"/>
</dbReference>
<protein>
    <submittedName>
        <fullName evidence="2">Monoacylglycerol lipase ABHD6</fullName>
    </submittedName>
</protein>
<dbReference type="PRINTS" id="PR00111">
    <property type="entry name" value="ABHYDROLASE"/>
</dbReference>
<evidence type="ECO:0000313" key="2">
    <source>
        <dbReference type="EMBL" id="GBG30874.1"/>
    </source>
</evidence>
<keyword evidence="3" id="KW-1185">Reference proteome</keyword>
<dbReference type="AlphaFoldDB" id="A0A2R5GSL6"/>
<dbReference type="PANTHER" id="PTHR43194:SF2">
    <property type="entry name" value="PEROXISOMAL MEMBRANE PROTEIN LPX1"/>
    <property type="match status" value="1"/>
</dbReference>
<proteinExistence type="predicted"/>
<accession>A0A2R5GSL6</accession>
<name>A0A2R5GSL6_9STRA</name>
<comment type="caution">
    <text evidence="2">The sequence shown here is derived from an EMBL/GenBank/DDBJ whole genome shotgun (WGS) entry which is preliminary data.</text>
</comment>
<evidence type="ECO:0000259" key="1">
    <source>
        <dbReference type="Pfam" id="PF00561"/>
    </source>
</evidence>
<dbReference type="PANTHER" id="PTHR43194">
    <property type="entry name" value="HYDROLASE ALPHA/BETA FOLD FAMILY"/>
    <property type="match status" value="1"/>
</dbReference>
<dbReference type="InterPro" id="IPR000073">
    <property type="entry name" value="AB_hydrolase_1"/>
</dbReference>
<dbReference type="InParanoid" id="A0A2R5GSL6"/>
<feature type="domain" description="AB hydrolase-1" evidence="1">
    <location>
        <begin position="141"/>
        <end position="370"/>
    </location>
</feature>
<dbReference type="Gene3D" id="3.40.50.1820">
    <property type="entry name" value="alpha/beta hydrolase"/>
    <property type="match status" value="1"/>
</dbReference>
<dbReference type="EMBL" id="BEYU01000084">
    <property type="protein sequence ID" value="GBG30874.1"/>
    <property type="molecule type" value="Genomic_DNA"/>
</dbReference>
<dbReference type="InterPro" id="IPR029058">
    <property type="entry name" value="AB_hydrolase_fold"/>
</dbReference>
<dbReference type="Proteomes" id="UP000241890">
    <property type="component" value="Unassembled WGS sequence"/>
</dbReference>
<organism evidence="2 3">
    <name type="scientific">Hondaea fermentalgiana</name>
    <dbReference type="NCBI Taxonomy" id="2315210"/>
    <lineage>
        <taxon>Eukaryota</taxon>
        <taxon>Sar</taxon>
        <taxon>Stramenopiles</taxon>
        <taxon>Bigyra</taxon>
        <taxon>Labyrinthulomycetes</taxon>
        <taxon>Thraustochytrida</taxon>
        <taxon>Thraustochytriidae</taxon>
        <taxon>Hondaea</taxon>
    </lineage>
</organism>
<dbReference type="SUPFAM" id="SSF53474">
    <property type="entry name" value="alpha/beta-Hydrolases"/>
    <property type="match status" value="1"/>
</dbReference>
<dbReference type="OrthoDB" id="6431331at2759"/>